<dbReference type="Proteomes" id="UP000324222">
    <property type="component" value="Unassembled WGS sequence"/>
</dbReference>
<dbReference type="AlphaFoldDB" id="A0A5B7DE78"/>
<comment type="caution">
    <text evidence="1">The sequence shown here is derived from an EMBL/GenBank/DDBJ whole genome shotgun (WGS) entry which is preliminary data.</text>
</comment>
<gene>
    <name evidence="1" type="ORF">E2C01_012564</name>
</gene>
<keyword evidence="2" id="KW-1185">Reference proteome</keyword>
<organism evidence="1 2">
    <name type="scientific">Portunus trituberculatus</name>
    <name type="common">Swimming crab</name>
    <name type="synonym">Neptunus trituberculatus</name>
    <dbReference type="NCBI Taxonomy" id="210409"/>
    <lineage>
        <taxon>Eukaryota</taxon>
        <taxon>Metazoa</taxon>
        <taxon>Ecdysozoa</taxon>
        <taxon>Arthropoda</taxon>
        <taxon>Crustacea</taxon>
        <taxon>Multicrustacea</taxon>
        <taxon>Malacostraca</taxon>
        <taxon>Eumalacostraca</taxon>
        <taxon>Eucarida</taxon>
        <taxon>Decapoda</taxon>
        <taxon>Pleocyemata</taxon>
        <taxon>Brachyura</taxon>
        <taxon>Eubrachyura</taxon>
        <taxon>Portunoidea</taxon>
        <taxon>Portunidae</taxon>
        <taxon>Portuninae</taxon>
        <taxon>Portunus</taxon>
    </lineage>
</organism>
<name>A0A5B7DE78_PORTR</name>
<proteinExistence type="predicted"/>
<evidence type="ECO:0000313" key="1">
    <source>
        <dbReference type="EMBL" id="MPC19640.1"/>
    </source>
</evidence>
<accession>A0A5B7DE78</accession>
<sequence length="104" mass="11411">MEPVTSALMTVPSTDTDAHTFSTTSTYSCKCGYKYKSKHGGNYIKHAQFYRHLSVQNDTVIAVMKTEAPPPACLPACLLAFHVPHPDTLTSRSQLPNPTQKSLT</sequence>
<protein>
    <submittedName>
        <fullName evidence="1">Uncharacterized protein</fullName>
    </submittedName>
</protein>
<evidence type="ECO:0000313" key="2">
    <source>
        <dbReference type="Proteomes" id="UP000324222"/>
    </source>
</evidence>
<reference evidence="1 2" key="1">
    <citation type="submission" date="2019-05" db="EMBL/GenBank/DDBJ databases">
        <title>Another draft genome of Portunus trituberculatus and its Hox gene families provides insights of decapod evolution.</title>
        <authorList>
            <person name="Jeong J.-H."/>
            <person name="Song I."/>
            <person name="Kim S."/>
            <person name="Choi T."/>
            <person name="Kim D."/>
            <person name="Ryu S."/>
            <person name="Kim W."/>
        </authorList>
    </citation>
    <scope>NUCLEOTIDE SEQUENCE [LARGE SCALE GENOMIC DNA]</scope>
    <source>
        <tissue evidence="1">Muscle</tissue>
    </source>
</reference>
<dbReference type="EMBL" id="VSRR010000788">
    <property type="protein sequence ID" value="MPC19640.1"/>
    <property type="molecule type" value="Genomic_DNA"/>
</dbReference>